<dbReference type="Proteomes" id="UP000662314">
    <property type="component" value="Unassembled WGS sequence"/>
</dbReference>
<dbReference type="AlphaFoldDB" id="A0A8J7IK51"/>
<sequence length="48" mass="5555">MLEKLWLAVVLTFALSLFTELNLSSPTWIAGKMNLYNQEVFTLTQLHK</sequence>
<dbReference type="RefSeq" id="WP_214435999.1">
    <property type="nucleotide sequence ID" value="NZ_CAWPUQ010000214.1"/>
</dbReference>
<reference evidence="1 2" key="1">
    <citation type="journal article" date="2021" name="Int. J. Syst. Evol. Microbiol.">
        <title>Amazonocrinis nigriterrae gen. nov., sp. nov., Atlanticothrix silvestris gen. nov., sp. nov. and Dendronalium phyllosphericum gen. nov., sp. nov., nostocacean cyanobacteria from Brazilian environments.</title>
        <authorList>
            <person name="Alvarenga D.O."/>
            <person name="Andreote A.P.D."/>
            <person name="Branco L.H.Z."/>
            <person name="Delbaje E."/>
            <person name="Cruz R.B."/>
            <person name="Varani A.M."/>
            <person name="Fiore M.F."/>
        </authorList>
    </citation>
    <scope>NUCLEOTIDE SEQUENCE [LARGE SCALE GENOMIC DNA]</scope>
    <source>
        <strain evidence="1 2">CENA369</strain>
    </source>
</reference>
<proteinExistence type="predicted"/>
<dbReference type="EMBL" id="JAECZA010000280">
    <property type="protein sequence ID" value="MBH8577302.1"/>
    <property type="molecule type" value="Genomic_DNA"/>
</dbReference>
<gene>
    <name evidence="1" type="ORF">I8752_30920</name>
</gene>
<organism evidence="1 2">
    <name type="scientific">Dendronalium phyllosphericum CENA369</name>
    <dbReference type="NCBI Taxonomy" id="1725256"/>
    <lineage>
        <taxon>Bacteria</taxon>
        <taxon>Bacillati</taxon>
        <taxon>Cyanobacteriota</taxon>
        <taxon>Cyanophyceae</taxon>
        <taxon>Nostocales</taxon>
        <taxon>Nostocaceae</taxon>
        <taxon>Dendronalium</taxon>
        <taxon>Dendronalium phyllosphericum</taxon>
    </lineage>
</organism>
<keyword evidence="2" id="KW-1185">Reference proteome</keyword>
<name>A0A8J7IK51_9NOST</name>
<accession>A0A8J7IK51</accession>
<evidence type="ECO:0000313" key="2">
    <source>
        <dbReference type="Proteomes" id="UP000662314"/>
    </source>
</evidence>
<comment type="caution">
    <text evidence="1">The sequence shown here is derived from an EMBL/GenBank/DDBJ whole genome shotgun (WGS) entry which is preliminary data.</text>
</comment>
<evidence type="ECO:0000313" key="1">
    <source>
        <dbReference type="EMBL" id="MBH8577302.1"/>
    </source>
</evidence>
<protein>
    <submittedName>
        <fullName evidence="1">Uncharacterized protein</fullName>
    </submittedName>
</protein>